<evidence type="ECO:0000256" key="1">
    <source>
        <dbReference type="ARBA" id="ARBA00006249"/>
    </source>
</evidence>
<dbReference type="InterPro" id="IPR029058">
    <property type="entry name" value="AB_hydrolase_fold"/>
</dbReference>
<keyword evidence="3" id="KW-0479">Metal-binding</keyword>
<protein>
    <recommendedName>
        <fullName evidence="8">Carboxylic ester hydrolase</fullName>
        <ecNumber evidence="8">3.1.1.-</ecNumber>
    </recommendedName>
</protein>
<dbReference type="EC" id="3.1.1.-" evidence="8"/>
<evidence type="ECO:0000256" key="5">
    <source>
        <dbReference type="ARBA" id="ARBA00022801"/>
    </source>
</evidence>
<evidence type="ECO:0000256" key="3">
    <source>
        <dbReference type="ARBA" id="ARBA00022723"/>
    </source>
</evidence>
<dbReference type="GO" id="GO:0046872">
    <property type="term" value="F:metal ion binding"/>
    <property type="evidence" value="ECO:0007669"/>
    <property type="project" value="UniProtKB-KW"/>
</dbReference>
<dbReference type="Proteomes" id="UP001296104">
    <property type="component" value="Unassembled WGS sequence"/>
</dbReference>
<accession>A0AAI8YZF5</accession>
<dbReference type="AlphaFoldDB" id="A0AAI8YZF5"/>
<keyword evidence="5 8" id="KW-0378">Hydrolase</keyword>
<dbReference type="SUPFAM" id="SSF53474">
    <property type="entry name" value="alpha/beta-Hydrolases"/>
    <property type="match status" value="1"/>
</dbReference>
<keyword evidence="2" id="KW-0719">Serine esterase</keyword>
<feature type="chain" id="PRO_5042312928" description="Carboxylic ester hydrolase" evidence="8">
    <location>
        <begin position="20"/>
        <end position="556"/>
    </location>
</feature>
<feature type="signal peptide" evidence="8">
    <location>
        <begin position="1"/>
        <end position="19"/>
    </location>
</feature>
<evidence type="ECO:0000313" key="10">
    <source>
        <dbReference type="Proteomes" id="UP001296104"/>
    </source>
</evidence>
<dbReference type="PANTHER" id="PTHR33938:SF8">
    <property type="entry name" value="CARBOXYLIC ESTER HYDROLASE"/>
    <property type="match status" value="1"/>
</dbReference>
<evidence type="ECO:0000256" key="6">
    <source>
        <dbReference type="ARBA" id="ARBA00022837"/>
    </source>
</evidence>
<organism evidence="9 10">
    <name type="scientific">Lecanosticta acicola</name>
    <dbReference type="NCBI Taxonomy" id="111012"/>
    <lineage>
        <taxon>Eukaryota</taxon>
        <taxon>Fungi</taxon>
        <taxon>Dikarya</taxon>
        <taxon>Ascomycota</taxon>
        <taxon>Pezizomycotina</taxon>
        <taxon>Dothideomycetes</taxon>
        <taxon>Dothideomycetidae</taxon>
        <taxon>Mycosphaerellales</taxon>
        <taxon>Mycosphaerellaceae</taxon>
        <taxon>Lecanosticta</taxon>
    </lineage>
</organism>
<evidence type="ECO:0000256" key="7">
    <source>
        <dbReference type="ARBA" id="ARBA00023157"/>
    </source>
</evidence>
<dbReference type="GO" id="GO:0030600">
    <property type="term" value="F:feruloyl esterase activity"/>
    <property type="evidence" value="ECO:0007669"/>
    <property type="project" value="UniProtKB-ARBA"/>
</dbReference>
<evidence type="ECO:0000313" key="9">
    <source>
        <dbReference type="EMBL" id="CAK4021952.1"/>
    </source>
</evidence>
<sequence length="556" mass="60970">MAARLSLLGLLACARSSLAASCDPETFKDVASDVFGVQAVEILAKEVTKWNEYETSFPALPPLPIHPPPPVSFCNVTVLYTHPGLNDTIRATTWLPLKDWNHRFLGQGGGGWCAGHEGALAYGVALGFASVNTDSGHSYFGDLPQAALDSSTWGLTSPGNTNLNSLCNFGYRSLDEMTVIGKRATEAFYGEPVTYSYWNGCSTGGRQGLVLAQRYPKHYQGIISAAPAINWVTFLVTEFWPQIVMKQQNYYPPTCELDAITQAAIEECDGLDGVIDGIIAAHGQCRFNADSVLGKEFECGKEKRKISKEAVEVAKATWQGPRLGDYPVWFGLAHEASLHGVEPMLRGLASTDCDEKNQNCKGAPFAISADWIKHWVLKDPSYDLSTIDEVMFYEILRDSRQQYHSFIDNADADLHYFKAAGGKIIHWHGLADQLIPSNGSLNYYQRVKATVADVDDFYRYYEVPGVAHCAGGVGAIPVFAITELMAWVETGQKPDMLEGIRTPGMAGAPGPQIKRNICPWPKVGKYKGGDERLLSSYECADEFGKAATKDKKHDEL</sequence>
<name>A0AAI8YZF5_9PEZI</name>
<evidence type="ECO:0000256" key="8">
    <source>
        <dbReference type="RuleBase" id="RU361238"/>
    </source>
</evidence>
<comment type="similarity">
    <text evidence="1 8">Belongs to the tannase family.</text>
</comment>
<keyword evidence="6" id="KW-0106">Calcium</keyword>
<comment type="caution">
    <text evidence="9">The sequence shown here is derived from an EMBL/GenBank/DDBJ whole genome shotgun (WGS) entry which is preliminary data.</text>
</comment>
<evidence type="ECO:0000256" key="2">
    <source>
        <dbReference type="ARBA" id="ARBA00022487"/>
    </source>
</evidence>
<keyword evidence="4 8" id="KW-0732">Signal</keyword>
<dbReference type="PANTHER" id="PTHR33938">
    <property type="entry name" value="FERULOYL ESTERASE B-RELATED"/>
    <property type="match status" value="1"/>
</dbReference>
<dbReference type="Pfam" id="PF07519">
    <property type="entry name" value="Tannase"/>
    <property type="match status" value="1"/>
</dbReference>
<keyword evidence="7" id="KW-1015">Disulfide bond</keyword>
<dbReference type="EMBL" id="CAVMBE010000028">
    <property type="protein sequence ID" value="CAK4021952.1"/>
    <property type="molecule type" value="Genomic_DNA"/>
</dbReference>
<dbReference type="Gene3D" id="3.40.50.1820">
    <property type="entry name" value="alpha/beta hydrolase"/>
    <property type="match status" value="1"/>
</dbReference>
<reference evidence="9" key="1">
    <citation type="submission" date="2023-11" db="EMBL/GenBank/DDBJ databases">
        <authorList>
            <person name="Alioto T."/>
            <person name="Alioto T."/>
            <person name="Gomez Garrido J."/>
        </authorList>
    </citation>
    <scope>NUCLEOTIDE SEQUENCE</scope>
</reference>
<keyword evidence="10" id="KW-1185">Reference proteome</keyword>
<evidence type="ECO:0000256" key="4">
    <source>
        <dbReference type="ARBA" id="ARBA00022729"/>
    </source>
</evidence>
<gene>
    <name evidence="9" type="ORF">LECACI_7A004802</name>
</gene>
<dbReference type="InterPro" id="IPR011118">
    <property type="entry name" value="Tannase/feruloyl_esterase"/>
</dbReference>
<proteinExistence type="inferred from homology"/>